<keyword evidence="4" id="KW-1185">Reference proteome</keyword>
<keyword evidence="1" id="KW-0863">Zinc-finger</keyword>
<evidence type="ECO:0000313" key="4">
    <source>
        <dbReference type="Proteomes" id="UP000596742"/>
    </source>
</evidence>
<evidence type="ECO:0000256" key="1">
    <source>
        <dbReference type="PROSITE-ProRule" id="PRU00024"/>
    </source>
</evidence>
<dbReference type="InterPro" id="IPR011042">
    <property type="entry name" value="6-blade_b-propeller_TolB-like"/>
</dbReference>
<dbReference type="OrthoDB" id="6045046at2759"/>
<reference evidence="3" key="1">
    <citation type="submission" date="2018-11" db="EMBL/GenBank/DDBJ databases">
        <authorList>
            <person name="Alioto T."/>
            <person name="Alioto T."/>
        </authorList>
    </citation>
    <scope>NUCLEOTIDE SEQUENCE</scope>
</reference>
<accession>A0A8B6EQ68</accession>
<proteinExistence type="predicted"/>
<dbReference type="SMART" id="SM00336">
    <property type="entry name" value="BBOX"/>
    <property type="match status" value="2"/>
</dbReference>
<dbReference type="SUPFAM" id="SSF101898">
    <property type="entry name" value="NHL repeat"/>
    <property type="match status" value="1"/>
</dbReference>
<dbReference type="Pfam" id="PF00643">
    <property type="entry name" value="zf-B_box"/>
    <property type="match status" value="1"/>
</dbReference>
<dbReference type="AlphaFoldDB" id="A0A8B6EQ68"/>
<keyword evidence="1" id="KW-0862">Zinc</keyword>
<comment type="caution">
    <text evidence="3">The sequence shown here is derived from an EMBL/GenBank/DDBJ whole genome shotgun (WGS) entry which is preliminary data.</text>
</comment>
<keyword evidence="1" id="KW-0479">Metal-binding</keyword>
<feature type="domain" description="B box-type" evidence="2">
    <location>
        <begin position="75"/>
        <end position="111"/>
    </location>
</feature>
<protein>
    <recommendedName>
        <fullName evidence="2">B box-type domain-containing protein</fullName>
    </recommendedName>
</protein>
<dbReference type="GO" id="GO:0006513">
    <property type="term" value="P:protein monoubiquitination"/>
    <property type="evidence" value="ECO:0007669"/>
    <property type="project" value="TreeGrafter"/>
</dbReference>
<evidence type="ECO:0000259" key="2">
    <source>
        <dbReference type="PROSITE" id="PS50119"/>
    </source>
</evidence>
<dbReference type="InterPro" id="IPR047153">
    <property type="entry name" value="TRIM45/56/19-like"/>
</dbReference>
<organism evidence="3 4">
    <name type="scientific">Mytilus galloprovincialis</name>
    <name type="common">Mediterranean mussel</name>
    <dbReference type="NCBI Taxonomy" id="29158"/>
    <lineage>
        <taxon>Eukaryota</taxon>
        <taxon>Metazoa</taxon>
        <taxon>Spiralia</taxon>
        <taxon>Lophotrochozoa</taxon>
        <taxon>Mollusca</taxon>
        <taxon>Bivalvia</taxon>
        <taxon>Autobranchia</taxon>
        <taxon>Pteriomorphia</taxon>
        <taxon>Mytilida</taxon>
        <taxon>Mytiloidea</taxon>
        <taxon>Mytilidae</taxon>
        <taxon>Mytilinae</taxon>
        <taxon>Mytilus</taxon>
    </lineage>
</organism>
<dbReference type="Gene3D" id="3.30.160.60">
    <property type="entry name" value="Classic Zinc Finger"/>
    <property type="match status" value="1"/>
</dbReference>
<gene>
    <name evidence="3" type="ORF">MGAL_10B001807</name>
</gene>
<dbReference type="Proteomes" id="UP000596742">
    <property type="component" value="Unassembled WGS sequence"/>
</dbReference>
<dbReference type="Gene3D" id="2.120.10.30">
    <property type="entry name" value="TolB, C-terminal domain"/>
    <property type="match status" value="1"/>
</dbReference>
<evidence type="ECO:0000313" key="3">
    <source>
        <dbReference type="EMBL" id="VDI38199.1"/>
    </source>
</evidence>
<dbReference type="GO" id="GO:0008270">
    <property type="term" value="F:zinc ion binding"/>
    <property type="evidence" value="ECO:0007669"/>
    <property type="project" value="UniProtKB-KW"/>
</dbReference>
<dbReference type="PROSITE" id="PS50119">
    <property type="entry name" value="ZF_BBOX"/>
    <property type="match status" value="1"/>
</dbReference>
<sequence>MASSLTVPSTKRAQVCLTVKCYFCRNFVAAKWKCLNCKIIMCEKCKVAEHAKNLNALKHNIVDIKEDGDIHGIPCDKHGDKLCYSYCRNCEEIICKECLVNSHLEHSKADIQTIYNEKLQYFRKQFSPEVHPKAFSFIFGYFNRLDVSEKAMDITLKLKNIIGTNLSFICPILRTTNSLWISCWKDQSLNELGIGPEITNLRTYSDKKVYDMTMSNDGELLTFVADSCLYHLIDHLNIVHDFSPLFAKAVHATSSDIIVSTQDKKGAFPITEHSRRQIVILELDGKTVLNIIEFNEKNTPLFSLPNRITTNLKGDILIIDTLSMSDLGKIICLDKVKGNVKWSYRGYPNVNDARGDTSFSPFDFAVTPVGNIVVADTINSALHFLSEAGIILKCFLTLSMDIKMPCSLDIDRDEMLWIGSNGYEGQSGNAKIQVLKYSGC</sequence>
<name>A0A8B6EQ68_MYTGA</name>
<dbReference type="PANTHER" id="PTHR25462">
    <property type="entry name" value="BONUS, ISOFORM C-RELATED"/>
    <property type="match status" value="1"/>
</dbReference>
<dbReference type="InterPro" id="IPR000315">
    <property type="entry name" value="Znf_B-box"/>
</dbReference>
<dbReference type="EMBL" id="UYJE01005561">
    <property type="protein sequence ID" value="VDI38199.1"/>
    <property type="molecule type" value="Genomic_DNA"/>
</dbReference>
<dbReference type="GO" id="GO:0061630">
    <property type="term" value="F:ubiquitin protein ligase activity"/>
    <property type="evidence" value="ECO:0007669"/>
    <property type="project" value="TreeGrafter"/>
</dbReference>
<dbReference type="PANTHER" id="PTHR25462:SF229">
    <property type="entry name" value="TRANSCRIPTION INTERMEDIARY FACTOR 1-BETA"/>
    <property type="match status" value="1"/>
</dbReference>
<dbReference type="SUPFAM" id="SSF57845">
    <property type="entry name" value="B-box zinc-binding domain"/>
    <property type="match status" value="1"/>
</dbReference>
<dbReference type="CDD" id="cd19757">
    <property type="entry name" value="Bbox1"/>
    <property type="match status" value="1"/>
</dbReference>